<evidence type="ECO:0000256" key="2">
    <source>
        <dbReference type="SAM" id="Phobius"/>
    </source>
</evidence>
<accession>A0ABT8MZ13</accession>
<dbReference type="Proteomes" id="UP001172055">
    <property type="component" value="Unassembled WGS sequence"/>
</dbReference>
<proteinExistence type="predicted"/>
<keyword evidence="2" id="KW-0472">Membrane</keyword>
<dbReference type="RefSeq" id="WP_301722584.1">
    <property type="nucleotide sequence ID" value="NZ_JAUJWV010000001.1"/>
</dbReference>
<evidence type="ECO:0000313" key="3">
    <source>
        <dbReference type="EMBL" id="MDN7240679.1"/>
    </source>
</evidence>
<keyword evidence="2" id="KW-1133">Transmembrane helix</keyword>
<comment type="caution">
    <text evidence="3">The sequence shown here is derived from an EMBL/GenBank/DDBJ whole genome shotgun (WGS) entry which is preliminary data.</text>
</comment>
<dbReference type="EMBL" id="JAUJWV010000001">
    <property type="protein sequence ID" value="MDN7240679.1"/>
    <property type="molecule type" value="Genomic_DNA"/>
</dbReference>
<organism evidence="3 4">
    <name type="scientific">Planococcus shixiaomingii</name>
    <dbReference type="NCBI Taxonomy" id="3058393"/>
    <lineage>
        <taxon>Bacteria</taxon>
        <taxon>Bacillati</taxon>
        <taxon>Bacillota</taxon>
        <taxon>Bacilli</taxon>
        <taxon>Bacillales</taxon>
        <taxon>Caryophanaceae</taxon>
        <taxon>Planococcus</taxon>
    </lineage>
</organism>
<sequence length="71" mass="7802">MNLKETPREKRERLRQNESRNNPTGSLRDGFDSGAGNGNLTDIAGDMGWKGIGLLVIVLGVGYTIYQVFFG</sequence>
<protein>
    <submittedName>
        <fullName evidence="3">DUF6366 family protein</fullName>
    </submittedName>
</protein>
<keyword evidence="4" id="KW-1185">Reference proteome</keyword>
<feature type="compositionally biased region" description="Basic and acidic residues" evidence="1">
    <location>
        <begin position="1"/>
        <end position="18"/>
    </location>
</feature>
<dbReference type="InterPro" id="IPR045946">
    <property type="entry name" value="DUF6366"/>
</dbReference>
<name>A0ABT8MZ13_9BACL</name>
<evidence type="ECO:0000256" key="1">
    <source>
        <dbReference type="SAM" id="MobiDB-lite"/>
    </source>
</evidence>
<dbReference type="Pfam" id="PF19893">
    <property type="entry name" value="DUF6366"/>
    <property type="match status" value="1"/>
</dbReference>
<feature type="region of interest" description="Disordered" evidence="1">
    <location>
        <begin position="1"/>
        <end position="34"/>
    </location>
</feature>
<feature type="transmembrane region" description="Helical" evidence="2">
    <location>
        <begin position="52"/>
        <end position="70"/>
    </location>
</feature>
<keyword evidence="2" id="KW-0812">Transmembrane</keyword>
<reference evidence="3 4" key="1">
    <citation type="submission" date="2023-06" db="EMBL/GenBank/DDBJ databases">
        <title>Novel species in genus Planococcus.</title>
        <authorList>
            <person name="Ning S."/>
        </authorList>
    </citation>
    <scope>NUCLEOTIDE SEQUENCE [LARGE SCALE GENOMIC DNA]</scope>
    <source>
        <strain evidence="3 4">N028</strain>
    </source>
</reference>
<gene>
    <name evidence="3" type="ORF">QWY14_02705</name>
</gene>
<evidence type="ECO:0000313" key="4">
    <source>
        <dbReference type="Proteomes" id="UP001172055"/>
    </source>
</evidence>